<dbReference type="PROSITE" id="PS51158">
    <property type="entry name" value="ALPHA_KINASE"/>
    <property type="match status" value="1"/>
</dbReference>
<dbReference type="SMART" id="SM00811">
    <property type="entry name" value="Alpha_kinase"/>
    <property type="match status" value="1"/>
</dbReference>
<evidence type="ECO:0000256" key="6">
    <source>
        <dbReference type="SAM" id="MobiDB-lite"/>
    </source>
</evidence>
<dbReference type="CDD" id="cd04515">
    <property type="entry name" value="Alpha_kinase"/>
    <property type="match status" value="1"/>
</dbReference>
<dbReference type="GO" id="GO:0004674">
    <property type="term" value="F:protein serine/threonine kinase activity"/>
    <property type="evidence" value="ECO:0007669"/>
    <property type="project" value="UniProtKB-KW"/>
</dbReference>
<gene>
    <name evidence="8" type="ORF">DFP72DRAFT_823023</name>
</gene>
<dbReference type="InterPro" id="IPR011009">
    <property type="entry name" value="Kinase-like_dom_sf"/>
</dbReference>
<dbReference type="InterPro" id="IPR004166">
    <property type="entry name" value="a-kinase_dom"/>
</dbReference>
<dbReference type="PANTHER" id="PTHR45992">
    <property type="entry name" value="EUKARYOTIC ELONGATION FACTOR 2 KINASE-RELATED"/>
    <property type="match status" value="1"/>
</dbReference>
<evidence type="ECO:0000313" key="8">
    <source>
        <dbReference type="EMBL" id="KAF6746614.1"/>
    </source>
</evidence>
<keyword evidence="9" id="KW-1185">Reference proteome</keyword>
<dbReference type="Gene3D" id="3.20.200.10">
    <property type="entry name" value="MHCK/EF2 kinase"/>
    <property type="match status" value="1"/>
</dbReference>
<keyword evidence="2" id="KW-0808">Transferase</keyword>
<accession>A0A8H6LYD8</accession>
<evidence type="ECO:0000256" key="1">
    <source>
        <dbReference type="ARBA" id="ARBA00022527"/>
    </source>
</evidence>
<feature type="compositionally biased region" description="Acidic residues" evidence="6">
    <location>
        <begin position="605"/>
        <end position="614"/>
    </location>
</feature>
<dbReference type="AlphaFoldDB" id="A0A8H6LYD8"/>
<dbReference type="PANTHER" id="PTHR45992:SF2">
    <property type="entry name" value="EUKARYOTIC ELONGATION FACTOR 2 KINASE"/>
    <property type="match status" value="1"/>
</dbReference>
<keyword evidence="4 8" id="KW-0418">Kinase</keyword>
<organism evidence="8 9">
    <name type="scientific">Ephemerocybe angulata</name>
    <dbReference type="NCBI Taxonomy" id="980116"/>
    <lineage>
        <taxon>Eukaryota</taxon>
        <taxon>Fungi</taxon>
        <taxon>Dikarya</taxon>
        <taxon>Basidiomycota</taxon>
        <taxon>Agaricomycotina</taxon>
        <taxon>Agaricomycetes</taxon>
        <taxon>Agaricomycetidae</taxon>
        <taxon>Agaricales</taxon>
        <taxon>Agaricineae</taxon>
        <taxon>Psathyrellaceae</taxon>
        <taxon>Ephemerocybe</taxon>
    </lineage>
</organism>
<protein>
    <submittedName>
        <fullName evidence="8">Kinase-like domain-containing protein</fullName>
    </submittedName>
</protein>
<dbReference type="InterPro" id="IPR051852">
    <property type="entry name" value="Alpha-type_PK"/>
</dbReference>
<feature type="domain" description="Alpha-type protein kinase" evidence="7">
    <location>
        <begin position="348"/>
        <end position="599"/>
    </location>
</feature>
<sequence>MPPAAPAPPTRCSGCSGRFPLMPNDGRRCGACQRRSEQLTSWPQCRQCGDTYEFLGDNEPCGDCVEFREGSGQLAQNAVTQPVNPRTHSTHRGADDQAREKRVRAAQIVGHMAASHGNAVARASQGAMVAPSKLKGTHPEIAPTPTAPKAPGKIINVRIDKLCNVGTGKKNGAGPPNFVPQNFEMADDTSMESVLAKLLALTDAEYTRGFNMRVYFATALIIMWVASKTEVDPDFFTGRTLGEFWQDVCSNPNFVKAGDKGKRRIDLYILVKWDPNATVDEDGFKVPVRQKSELAPKRARAPSTQIDREGTSLQSLSDAIATKKPRECITPSGSSTYRTEISETTSVRYSVEKFCWTKGDSDGILRWTKVSKAIQVTVEKEHFAAGKTKQAFKMTIGGNLYAAKCFFDVGNGSIFEVSNEDNLAELKNELLRQDLGKRTAERFVKQAQDLEASVYNICVDDAFILVVVDGPEEGHAWIVDKIYEDAEIAIRKFSGTDQAGGNDSEEDLVGRTCDAFAHYAYYDSVRTLVFVDIEGIDTGLLPAARRNRLERPRLVLFDLMVHSSEKLYGLGDKGEKGLNTFGEQHQCNSICTKFGLPPIDIGDGSGDDGGDEDTAPSPAHNAE</sequence>
<dbReference type="EMBL" id="JACGCI010000091">
    <property type="protein sequence ID" value="KAF6746614.1"/>
    <property type="molecule type" value="Genomic_DNA"/>
</dbReference>
<evidence type="ECO:0000256" key="3">
    <source>
        <dbReference type="ARBA" id="ARBA00022741"/>
    </source>
</evidence>
<dbReference type="SUPFAM" id="SSF56112">
    <property type="entry name" value="Protein kinase-like (PK-like)"/>
    <property type="match status" value="1"/>
</dbReference>
<dbReference type="Pfam" id="PF02816">
    <property type="entry name" value="Alpha_kinase"/>
    <property type="match status" value="1"/>
</dbReference>
<evidence type="ECO:0000256" key="4">
    <source>
        <dbReference type="ARBA" id="ARBA00022777"/>
    </source>
</evidence>
<dbReference type="GO" id="GO:1903013">
    <property type="term" value="P:response to differentiation-inducing factor 1"/>
    <property type="evidence" value="ECO:0007669"/>
    <property type="project" value="TreeGrafter"/>
</dbReference>
<evidence type="ECO:0000313" key="9">
    <source>
        <dbReference type="Proteomes" id="UP000521943"/>
    </source>
</evidence>
<keyword evidence="5" id="KW-0067">ATP-binding</keyword>
<dbReference type="OrthoDB" id="301415at2759"/>
<reference evidence="8 9" key="1">
    <citation type="submission" date="2020-07" db="EMBL/GenBank/DDBJ databases">
        <title>Comparative genomics of pyrophilous fungi reveals a link between fire events and developmental genes.</title>
        <authorList>
            <consortium name="DOE Joint Genome Institute"/>
            <person name="Steindorff A.S."/>
            <person name="Carver A."/>
            <person name="Calhoun S."/>
            <person name="Stillman K."/>
            <person name="Liu H."/>
            <person name="Lipzen A."/>
            <person name="Pangilinan J."/>
            <person name="Labutti K."/>
            <person name="Bruns T.D."/>
            <person name="Grigoriev I.V."/>
        </authorList>
    </citation>
    <scope>NUCLEOTIDE SEQUENCE [LARGE SCALE GENOMIC DNA]</scope>
    <source>
        <strain evidence="8 9">CBS 144469</strain>
    </source>
</reference>
<feature type="region of interest" description="Disordered" evidence="6">
    <location>
        <begin position="601"/>
        <end position="623"/>
    </location>
</feature>
<keyword evidence="1" id="KW-0723">Serine/threonine-protein kinase</keyword>
<keyword evidence="3" id="KW-0547">Nucleotide-binding</keyword>
<dbReference type="GO" id="GO:0005524">
    <property type="term" value="F:ATP binding"/>
    <property type="evidence" value="ECO:0007669"/>
    <property type="project" value="UniProtKB-KW"/>
</dbReference>
<name>A0A8H6LYD8_9AGAR</name>
<evidence type="ECO:0000256" key="5">
    <source>
        <dbReference type="ARBA" id="ARBA00022840"/>
    </source>
</evidence>
<evidence type="ECO:0000256" key="2">
    <source>
        <dbReference type="ARBA" id="ARBA00022679"/>
    </source>
</evidence>
<comment type="caution">
    <text evidence="8">The sequence shown here is derived from an EMBL/GenBank/DDBJ whole genome shotgun (WGS) entry which is preliminary data.</text>
</comment>
<dbReference type="Proteomes" id="UP000521943">
    <property type="component" value="Unassembled WGS sequence"/>
</dbReference>
<proteinExistence type="predicted"/>
<evidence type="ECO:0000259" key="7">
    <source>
        <dbReference type="PROSITE" id="PS51158"/>
    </source>
</evidence>
<dbReference type="GO" id="GO:0031037">
    <property type="term" value="P:myosin II filament disassembly"/>
    <property type="evidence" value="ECO:0007669"/>
    <property type="project" value="TreeGrafter"/>
</dbReference>